<sequence length="1206" mass="135516">MLFLIFVVTNKAFSQTSSLPKINATPPPPEAGALLKNVNIPVSLTTGVPNISIPIHTIDLNGFSLPISINYNSSGIKTSETASNVGLGWSLSAGGMISSMVLGISDLEGNGYLYTGVNIPDTRVLDPRLTHVDTNTYSENADYTLAQQIIGNQVVSYTFGVPNPMPASTPIDSQPDIFYYSFGDKQGKFFFAKNGQIKTIPFTPISITKAQHFIILDELGNKFTFGTVETSVTTSTEFSSSPDFGGGSSQSINFIYYLTKIETPSGQFIDLSYDNVQYSLENPKSYTRFRRISSISNGLPTNVETRVESSTLINGKILRSIISNVGDTVLFNYESCPRIDMKKASNQTGSKALKEIQIRSSGLVSKFQLQQSYFNLSNYQPCQTQENSSLYRLKLNSIQREGEEPYIFEYYGNNSLPNRLSEIESDHWGYYINTGGKYFHEPQFGFTDGGNREPSLSLTRYGTIQKVIYPTKGHAEFEYELNMARDTLVTVSNGLQYKSASIYYSPNVSYQSIPFTIGQNANLASIRVDFHTTTSPPVANLRFDAFITGNGVNMNFQSVNGYGSQFVALSKATYNLNVEQVGQFEEGFIRISWNENTPGGNNQVIDNYNLGGLRIKSIKYYDFGNTTPVKRQDYKYTLFDNSNISSGMISNKPKYTRMHTKYVRRYHSELGMEDIQVNYWVQNSTSIDNLSGMQGHHVMYKEVHEYSDANGQIGMTQSKFSFVKDLMAYVSYPATIPTSYDWQRGLLLETTHFKYNSGTNQFIRVNKIENFYTFMYTPPSSISTGEIFAHYTPAAAPNETHALGVNIQLLAPEFRVYQNALSFRVAAMYEITSYKLISAWYFKNKSISYSYNEAGVEANRIETNYFFDKPIHAQLTRKNIINSSEHNLFEFFSYPLDYNNTTGFLKKMKDSHQKSYPVEHVKFIQKNSIYEILSGEIVQYKDNLKAQPDKRFSLVSNVPISHTAFKFSDRNIGVLPTQTSSGIFGMDSRYVEEDSFTQFDVLGNLTEHGVTNGIFSAQIWGYNLKYPIAVCKNALISQIAFSSFETNEKGGWTYSGAPVTNINSKTGLKYYNLNSGTISKSGIGASTSTPYKLTFWARRASGSGTWDFLGTSENLTTEWKLIQRTITSSSITITGTGIHIDELRLHPANAMMTTYTYKPLVGVSSVSDPRNNITYYEYDNANRLLNVRNDSKEIIETYEYKYKGTN</sequence>
<comment type="caution">
    <text evidence="1">The sequence shown here is derived from an EMBL/GenBank/DDBJ whole genome shotgun (WGS) entry which is preliminary data.</text>
</comment>
<dbReference type="EMBL" id="JBHSAV010000053">
    <property type="protein sequence ID" value="MFC3977160.1"/>
    <property type="molecule type" value="Genomic_DNA"/>
</dbReference>
<proteinExistence type="predicted"/>
<name>A0ABV8EMM5_9BACT</name>
<keyword evidence="2" id="KW-1185">Reference proteome</keyword>
<protein>
    <recommendedName>
        <fullName evidence="3">YD repeat-containing protein</fullName>
    </recommendedName>
</protein>
<dbReference type="RefSeq" id="WP_241291729.1">
    <property type="nucleotide sequence ID" value="NZ_JAKZGR010000002.1"/>
</dbReference>
<reference evidence="2" key="1">
    <citation type="journal article" date="2019" name="Int. J. Syst. Evol. Microbiol.">
        <title>The Global Catalogue of Microorganisms (GCM) 10K type strain sequencing project: providing services to taxonomists for standard genome sequencing and annotation.</title>
        <authorList>
            <consortium name="The Broad Institute Genomics Platform"/>
            <consortium name="The Broad Institute Genome Sequencing Center for Infectious Disease"/>
            <person name="Wu L."/>
            <person name="Ma J."/>
        </authorList>
    </citation>
    <scope>NUCLEOTIDE SEQUENCE [LARGE SCALE GENOMIC DNA]</scope>
    <source>
        <strain evidence="2">CECT 8551</strain>
    </source>
</reference>
<gene>
    <name evidence="1" type="ORF">ACFOUP_12300</name>
</gene>
<organism evidence="1 2">
    <name type="scientific">Belliella kenyensis</name>
    <dbReference type="NCBI Taxonomy" id="1472724"/>
    <lineage>
        <taxon>Bacteria</taxon>
        <taxon>Pseudomonadati</taxon>
        <taxon>Bacteroidota</taxon>
        <taxon>Cytophagia</taxon>
        <taxon>Cytophagales</taxon>
        <taxon>Cyclobacteriaceae</taxon>
        <taxon>Belliella</taxon>
    </lineage>
</organism>
<dbReference type="Proteomes" id="UP001595766">
    <property type="component" value="Unassembled WGS sequence"/>
</dbReference>
<evidence type="ECO:0000313" key="1">
    <source>
        <dbReference type="EMBL" id="MFC3977160.1"/>
    </source>
</evidence>
<evidence type="ECO:0000313" key="2">
    <source>
        <dbReference type="Proteomes" id="UP001595766"/>
    </source>
</evidence>
<accession>A0ABV8EMM5</accession>
<evidence type="ECO:0008006" key="3">
    <source>
        <dbReference type="Google" id="ProtNLM"/>
    </source>
</evidence>